<organism evidence="3 4">
    <name type="scientific">Sorlinia euscelidii</name>
    <dbReference type="NCBI Taxonomy" id="3081148"/>
    <lineage>
        <taxon>Bacteria</taxon>
        <taxon>Pseudomonadati</taxon>
        <taxon>Pseudomonadota</taxon>
        <taxon>Alphaproteobacteria</taxon>
        <taxon>Acetobacterales</taxon>
        <taxon>Acetobacteraceae</taxon>
        <taxon>Sorlinia</taxon>
    </lineage>
</organism>
<dbReference type="RefSeq" id="WP_394819582.1">
    <property type="nucleotide sequence ID" value="NZ_JAWJZY010000002.1"/>
</dbReference>
<dbReference type="Proteomes" id="UP001312908">
    <property type="component" value="Unassembled WGS sequence"/>
</dbReference>
<dbReference type="Gene3D" id="1.25.40.10">
    <property type="entry name" value="Tetratricopeptide repeat domain"/>
    <property type="match status" value="1"/>
</dbReference>
<name>A0ABU7U1G8_9PROT</name>
<dbReference type="InterPro" id="IPR011990">
    <property type="entry name" value="TPR-like_helical_dom_sf"/>
</dbReference>
<gene>
    <name evidence="3" type="ORF">DOFOFD_06650</name>
</gene>
<accession>A0ABU7U1G8</accession>
<evidence type="ECO:0000313" key="3">
    <source>
        <dbReference type="EMBL" id="MEE8658687.1"/>
    </source>
</evidence>
<sequence>MRHHNAKWLTRFSCITGLGLVILFSTSPLSARAEDEGGTRDLVAQLLQRVAALEASQRELRGDVDQLSNQVKTQSEALNKKLEDAQFNAGAGSGMAAKSKDAAAPQEKTESARAAPPADLIKQGKAALLARNFDVSQAKAQAAIKAARDTKTRVDARFLLAQSLAGQKNYKGSALAYFDAYKAAPRAVSAQESLLGVSASMLALDRRKDACEALGKLKHDFPDMSSRIHKAYNSFFRRAHCG</sequence>
<dbReference type="EMBL" id="JAWJZY010000002">
    <property type="protein sequence ID" value="MEE8658687.1"/>
    <property type="molecule type" value="Genomic_DNA"/>
</dbReference>
<feature type="region of interest" description="Disordered" evidence="2">
    <location>
        <begin position="91"/>
        <end position="116"/>
    </location>
</feature>
<evidence type="ECO:0000256" key="2">
    <source>
        <dbReference type="SAM" id="MobiDB-lite"/>
    </source>
</evidence>
<keyword evidence="1" id="KW-0175">Coiled coil</keyword>
<reference evidence="3 4" key="1">
    <citation type="submission" date="2023-10" db="EMBL/GenBank/DDBJ databases">
        <title>Sorlinia euscelidii gen. nov., sp. nov., an acetic acid bacteria isolated from the gut of Euscelidius variegatus emitter.</title>
        <authorList>
            <person name="Michoud G."/>
            <person name="Marasco R."/>
            <person name="Seferji K."/>
            <person name="Gonella E."/>
            <person name="Garuglieri E."/>
            <person name="Alma A."/>
            <person name="Mapelli F."/>
            <person name="Borin S."/>
            <person name="Daffonchio D."/>
            <person name="Crotti E."/>
        </authorList>
    </citation>
    <scope>NUCLEOTIDE SEQUENCE [LARGE SCALE GENOMIC DNA]</scope>
    <source>
        <strain evidence="3 4">EV16P</strain>
    </source>
</reference>
<feature type="coiled-coil region" evidence="1">
    <location>
        <begin position="43"/>
        <end position="84"/>
    </location>
</feature>
<comment type="caution">
    <text evidence="3">The sequence shown here is derived from an EMBL/GenBank/DDBJ whole genome shotgun (WGS) entry which is preliminary data.</text>
</comment>
<evidence type="ECO:0000256" key="1">
    <source>
        <dbReference type="SAM" id="Coils"/>
    </source>
</evidence>
<evidence type="ECO:0000313" key="4">
    <source>
        <dbReference type="Proteomes" id="UP001312908"/>
    </source>
</evidence>
<keyword evidence="4" id="KW-1185">Reference proteome</keyword>
<proteinExistence type="predicted"/>
<protein>
    <submittedName>
        <fullName evidence="3">Uncharacterized protein</fullName>
    </submittedName>
</protein>